<sequence>MNTSEEFILMCEKAIELQSSHRITDDDDDHDYWYIKNGIEPYIWLPRQDQLQEMIRGDFIETCDYIAHYPEKFVELKTPEKILLNIVMEENHHKKWDGKNWIAIE</sequence>
<protein>
    <submittedName>
        <fullName evidence="1">Uncharacterized protein</fullName>
    </submittedName>
</protein>
<name>A0A6H1ZYL6_9ZZZZ</name>
<evidence type="ECO:0000313" key="1">
    <source>
        <dbReference type="EMBL" id="QJA52598.1"/>
    </source>
</evidence>
<reference evidence="1" key="1">
    <citation type="submission" date="2020-03" db="EMBL/GenBank/DDBJ databases">
        <title>The deep terrestrial virosphere.</title>
        <authorList>
            <person name="Holmfeldt K."/>
            <person name="Nilsson E."/>
            <person name="Simone D."/>
            <person name="Lopez-Fernandez M."/>
            <person name="Wu X."/>
            <person name="de Brujin I."/>
            <person name="Lundin D."/>
            <person name="Andersson A."/>
            <person name="Bertilsson S."/>
            <person name="Dopson M."/>
        </authorList>
    </citation>
    <scope>NUCLEOTIDE SEQUENCE</scope>
    <source>
        <strain evidence="1">TM448A02832</strain>
    </source>
</reference>
<dbReference type="AlphaFoldDB" id="A0A6H1ZYL6"/>
<proteinExistence type="predicted"/>
<accession>A0A6H1ZYL6</accession>
<organism evidence="1">
    <name type="scientific">viral metagenome</name>
    <dbReference type="NCBI Taxonomy" id="1070528"/>
    <lineage>
        <taxon>unclassified sequences</taxon>
        <taxon>metagenomes</taxon>
        <taxon>organismal metagenomes</taxon>
    </lineage>
</organism>
<gene>
    <name evidence="1" type="ORF">TM448A02832_0011</name>
</gene>
<dbReference type="EMBL" id="MT144352">
    <property type="protein sequence ID" value="QJA52598.1"/>
    <property type="molecule type" value="Genomic_DNA"/>
</dbReference>